<keyword evidence="5" id="KW-1185">Reference proteome</keyword>
<sequence length="412" mass="48040">MVFNIFSRPSQQNQPAVSFTPLPGSFPEDNDNTEQPEQETILNAGVPRILKMCLYIPLTLLYYLLNILLTSVEVFKPIGKIFHFYTRKDNHFSDDLGNQFVNVIDVLSSSADTNEQSGYTFDTLYNVENGMLSKNMIKGGYTDILRRCSSDGKFAIISFFNPILYDPFEYVRKILTSNEFVECVTKYNCVVWFCDVTTPQGLQTANSLKIRQFPFLGALGPQRNNKMKLLARVEGQLFDYDFSHFEAKLASYYSVLVEIRRQRQYQEMQRLLREQQDSRYQESLERDQERDRVIEESQLKKKWLAWRKSVLVPEPSGDGCRVSIRLENERIIRRFDASLTIEEIYAYVALYRAGLLSDTSSENDITQEKPNYEYQYDFQLYSPVPRTRLEPTTVIKEERTIYPSGTIVVEFE</sequence>
<dbReference type="InParanoid" id="Q6CKY5"/>
<dbReference type="Gene3D" id="3.10.20.90">
    <property type="entry name" value="Phosphatidylinositol 3-kinase Catalytic Subunit, Chain A, domain 1"/>
    <property type="match status" value="1"/>
</dbReference>
<name>Q6CKY5_KLULA</name>
<dbReference type="InterPro" id="IPR029071">
    <property type="entry name" value="Ubiquitin-like_domsf"/>
</dbReference>
<dbReference type="KEGG" id="kla:KLLA0_F07139g"/>
<dbReference type="Proteomes" id="UP000000598">
    <property type="component" value="Chromosome F"/>
</dbReference>
<keyword evidence="2" id="KW-0812">Transmembrane</keyword>
<dbReference type="STRING" id="284590.Q6CKY5"/>
<dbReference type="OMA" id="FFQGSYT"/>
<dbReference type="eggNOG" id="KOG1363">
    <property type="taxonomic scope" value="Eukaryota"/>
</dbReference>
<dbReference type="PROSITE" id="PS50033">
    <property type="entry name" value="UBX"/>
    <property type="match status" value="1"/>
</dbReference>
<dbReference type="SMART" id="SM00594">
    <property type="entry name" value="UAS"/>
    <property type="match status" value="1"/>
</dbReference>
<evidence type="ECO:0000256" key="2">
    <source>
        <dbReference type="SAM" id="Phobius"/>
    </source>
</evidence>
<protein>
    <submittedName>
        <fullName evidence="4">KLLA0F07139p</fullName>
    </submittedName>
</protein>
<dbReference type="Pfam" id="PF00789">
    <property type="entry name" value="UBX"/>
    <property type="match status" value="1"/>
</dbReference>
<dbReference type="CDD" id="cd01767">
    <property type="entry name" value="UBX"/>
    <property type="match status" value="1"/>
</dbReference>
<dbReference type="PaxDb" id="284590-Q6CKY5"/>
<dbReference type="SUPFAM" id="SSF52833">
    <property type="entry name" value="Thioredoxin-like"/>
    <property type="match status" value="1"/>
</dbReference>
<evidence type="ECO:0000256" key="1">
    <source>
        <dbReference type="SAM" id="MobiDB-lite"/>
    </source>
</evidence>
<reference evidence="4 5" key="1">
    <citation type="journal article" date="2004" name="Nature">
        <title>Genome evolution in yeasts.</title>
        <authorList>
            <consortium name="Genolevures"/>
            <person name="Dujon B."/>
            <person name="Sherman D."/>
            <person name="Fischer G."/>
            <person name="Durrens P."/>
            <person name="Casaregola S."/>
            <person name="Lafontaine I."/>
            <person name="de Montigny J."/>
            <person name="Marck C."/>
            <person name="Neuveglise C."/>
            <person name="Talla E."/>
            <person name="Goffard N."/>
            <person name="Frangeul L."/>
            <person name="Aigle M."/>
            <person name="Anthouard V."/>
            <person name="Babour A."/>
            <person name="Barbe V."/>
            <person name="Barnay S."/>
            <person name="Blanchin S."/>
            <person name="Beckerich J.M."/>
            <person name="Beyne E."/>
            <person name="Bleykasten C."/>
            <person name="Boisrame A."/>
            <person name="Boyer J."/>
            <person name="Cattolico L."/>
            <person name="Confanioleri F."/>
            <person name="de Daruvar A."/>
            <person name="Despons L."/>
            <person name="Fabre E."/>
            <person name="Fairhead C."/>
            <person name="Ferry-Dumazet H."/>
            <person name="Groppi A."/>
            <person name="Hantraye F."/>
            <person name="Hennequin C."/>
            <person name="Jauniaux N."/>
            <person name="Joyet P."/>
            <person name="Kachouri R."/>
            <person name="Kerrest A."/>
            <person name="Koszul R."/>
            <person name="Lemaire M."/>
            <person name="Lesur I."/>
            <person name="Ma L."/>
            <person name="Muller H."/>
            <person name="Nicaud J.M."/>
            <person name="Nikolski M."/>
            <person name="Oztas S."/>
            <person name="Ozier-Kalogeropoulos O."/>
            <person name="Pellenz S."/>
            <person name="Potier S."/>
            <person name="Richard G.F."/>
            <person name="Straub M.L."/>
            <person name="Suleau A."/>
            <person name="Swennene D."/>
            <person name="Tekaia F."/>
            <person name="Wesolowski-Louvel M."/>
            <person name="Westhof E."/>
            <person name="Wirth B."/>
            <person name="Zeniou-Meyer M."/>
            <person name="Zivanovic I."/>
            <person name="Bolotin-Fukuhara M."/>
            <person name="Thierry A."/>
            <person name="Bouchier C."/>
            <person name="Caudron B."/>
            <person name="Scarpelli C."/>
            <person name="Gaillardin C."/>
            <person name="Weissenbach J."/>
            <person name="Wincker P."/>
            <person name="Souciet J.L."/>
        </authorList>
    </citation>
    <scope>NUCLEOTIDE SEQUENCE [LARGE SCALE GENOMIC DNA]</scope>
    <source>
        <strain evidence="5">ATCC 8585 / CBS 2359 / DSM 70799 / NBRC 1267 / NRRL Y-1140 / WM37</strain>
    </source>
</reference>
<feature type="domain" description="UBX" evidence="3">
    <location>
        <begin position="315"/>
        <end position="401"/>
    </location>
</feature>
<dbReference type="Gene3D" id="3.40.30.10">
    <property type="entry name" value="Glutaredoxin"/>
    <property type="match status" value="1"/>
</dbReference>
<keyword evidence="2" id="KW-1133">Transmembrane helix</keyword>
<dbReference type="GO" id="GO:0036503">
    <property type="term" value="P:ERAD pathway"/>
    <property type="evidence" value="ECO:0007669"/>
    <property type="project" value="TreeGrafter"/>
</dbReference>
<dbReference type="InterPro" id="IPR001012">
    <property type="entry name" value="UBX_dom"/>
</dbReference>
<feature type="region of interest" description="Disordered" evidence="1">
    <location>
        <begin position="1"/>
        <end position="35"/>
    </location>
</feature>
<dbReference type="FunCoup" id="Q6CKY5">
    <property type="interactions" value="46"/>
</dbReference>
<evidence type="ECO:0000313" key="4">
    <source>
        <dbReference type="EMBL" id="CAG98112.1"/>
    </source>
</evidence>
<dbReference type="GO" id="GO:0043130">
    <property type="term" value="F:ubiquitin binding"/>
    <property type="evidence" value="ECO:0007669"/>
    <property type="project" value="TreeGrafter"/>
</dbReference>
<proteinExistence type="predicted"/>
<gene>
    <name evidence="4" type="ORF">KLLA0_F07139g</name>
</gene>
<dbReference type="AlphaFoldDB" id="Q6CKY5"/>
<dbReference type="InterPro" id="IPR006577">
    <property type="entry name" value="UAS"/>
</dbReference>
<dbReference type="PANTHER" id="PTHR23322">
    <property type="entry name" value="FAS-ASSOCIATED PROTEIN"/>
    <property type="match status" value="1"/>
</dbReference>
<dbReference type="InterPro" id="IPR036249">
    <property type="entry name" value="Thioredoxin-like_sf"/>
</dbReference>
<dbReference type="HOGENOM" id="CLU_020031_0_0_1"/>
<dbReference type="SUPFAM" id="SSF54236">
    <property type="entry name" value="Ubiquitin-like"/>
    <property type="match status" value="1"/>
</dbReference>
<accession>Q6CKY5</accession>
<organism evidence="4 5">
    <name type="scientific">Kluyveromyces lactis (strain ATCC 8585 / CBS 2359 / DSM 70799 / NBRC 1267 / NRRL Y-1140 / WM37)</name>
    <name type="common">Yeast</name>
    <name type="synonym">Candida sphaerica</name>
    <dbReference type="NCBI Taxonomy" id="284590"/>
    <lineage>
        <taxon>Eukaryota</taxon>
        <taxon>Fungi</taxon>
        <taxon>Dikarya</taxon>
        <taxon>Ascomycota</taxon>
        <taxon>Saccharomycotina</taxon>
        <taxon>Saccharomycetes</taxon>
        <taxon>Saccharomycetales</taxon>
        <taxon>Saccharomycetaceae</taxon>
        <taxon>Kluyveromyces</taxon>
    </lineage>
</organism>
<evidence type="ECO:0000259" key="3">
    <source>
        <dbReference type="PROSITE" id="PS50033"/>
    </source>
</evidence>
<evidence type="ECO:0000313" key="5">
    <source>
        <dbReference type="Proteomes" id="UP000000598"/>
    </source>
</evidence>
<keyword evidence="2" id="KW-0472">Membrane</keyword>
<dbReference type="SMART" id="SM00166">
    <property type="entry name" value="UBX"/>
    <property type="match status" value="1"/>
</dbReference>
<feature type="transmembrane region" description="Helical" evidence="2">
    <location>
        <begin position="54"/>
        <end position="75"/>
    </location>
</feature>
<dbReference type="InterPro" id="IPR050730">
    <property type="entry name" value="UBX_domain-protein"/>
</dbReference>
<dbReference type="PANTHER" id="PTHR23322:SF103">
    <property type="entry name" value="UBX DOMAIN-CONTAINING PROTEIN 3"/>
    <property type="match status" value="1"/>
</dbReference>
<dbReference type="GO" id="GO:0005783">
    <property type="term" value="C:endoplasmic reticulum"/>
    <property type="evidence" value="ECO:0007669"/>
    <property type="project" value="TreeGrafter"/>
</dbReference>
<feature type="compositionally biased region" description="Polar residues" evidence="1">
    <location>
        <begin position="7"/>
        <end position="17"/>
    </location>
</feature>
<dbReference type="EMBL" id="CR382126">
    <property type="protein sequence ID" value="CAG98112.1"/>
    <property type="molecule type" value="Genomic_DNA"/>
</dbReference>